<evidence type="ECO:0000313" key="3">
    <source>
        <dbReference type="Proteomes" id="UP000822476"/>
    </source>
</evidence>
<reference evidence="2" key="1">
    <citation type="submission" date="2019-07" db="EMBL/GenBank/DDBJ databases">
        <title>Annotation for the trematode Paragonimus miyazaki's.</title>
        <authorList>
            <person name="Choi Y.-J."/>
        </authorList>
    </citation>
    <scope>NUCLEOTIDE SEQUENCE</scope>
    <source>
        <strain evidence="2">Japan</strain>
    </source>
</reference>
<dbReference type="EMBL" id="JTDE01003648">
    <property type="protein sequence ID" value="KAF7255813.1"/>
    <property type="molecule type" value="Genomic_DNA"/>
</dbReference>
<comment type="caution">
    <text evidence="2">The sequence shown here is derived from an EMBL/GenBank/DDBJ whole genome shotgun (WGS) entry which is preliminary data.</text>
</comment>
<organism evidence="2 3">
    <name type="scientific">Paragonimus skrjabini miyazakii</name>
    <dbReference type="NCBI Taxonomy" id="59628"/>
    <lineage>
        <taxon>Eukaryota</taxon>
        <taxon>Metazoa</taxon>
        <taxon>Spiralia</taxon>
        <taxon>Lophotrochozoa</taxon>
        <taxon>Platyhelminthes</taxon>
        <taxon>Trematoda</taxon>
        <taxon>Digenea</taxon>
        <taxon>Plagiorchiida</taxon>
        <taxon>Troglotremata</taxon>
        <taxon>Troglotrematidae</taxon>
        <taxon>Paragonimus</taxon>
    </lineage>
</organism>
<protein>
    <submittedName>
        <fullName evidence="2">Uncharacterized protein</fullName>
    </submittedName>
</protein>
<name>A0A8S9YRY8_9TREM</name>
<gene>
    <name evidence="2" type="ORF">EG68_06897</name>
</gene>
<accession>A0A8S9YRY8</accession>
<keyword evidence="3" id="KW-1185">Reference proteome</keyword>
<sequence>MCTNIFIIITTVAIVAGRRDEGSQKDADACLQEITKCLYDKQDGSRQIGPINLSLDCIQKNGDCSFILSSTGPINVVRKIEKRSLLKEDGKLT</sequence>
<evidence type="ECO:0000256" key="1">
    <source>
        <dbReference type="SAM" id="SignalP"/>
    </source>
</evidence>
<dbReference type="Proteomes" id="UP000822476">
    <property type="component" value="Unassembled WGS sequence"/>
</dbReference>
<proteinExistence type="predicted"/>
<dbReference type="AlphaFoldDB" id="A0A8S9YRY8"/>
<keyword evidence="1" id="KW-0732">Signal</keyword>
<feature type="signal peptide" evidence="1">
    <location>
        <begin position="1"/>
        <end position="17"/>
    </location>
</feature>
<feature type="chain" id="PRO_5035932629" evidence="1">
    <location>
        <begin position="18"/>
        <end position="93"/>
    </location>
</feature>
<evidence type="ECO:0000313" key="2">
    <source>
        <dbReference type="EMBL" id="KAF7255813.1"/>
    </source>
</evidence>